<name>A0A840A0G0_9CAUL</name>
<evidence type="ECO:0000256" key="1">
    <source>
        <dbReference type="SAM" id="MobiDB-lite"/>
    </source>
</evidence>
<dbReference type="AlphaFoldDB" id="A0A840A0G0"/>
<gene>
    <name evidence="3" type="ORF">GGQ61_002166</name>
</gene>
<feature type="domain" description="Large polyvalent protein-associated" evidence="2">
    <location>
        <begin position="29"/>
        <end position="127"/>
    </location>
</feature>
<keyword evidence="4" id="KW-1185">Reference proteome</keyword>
<feature type="compositionally biased region" description="Basic and acidic residues" evidence="1">
    <location>
        <begin position="204"/>
        <end position="221"/>
    </location>
</feature>
<dbReference type="Pfam" id="PF18821">
    <property type="entry name" value="LPD7"/>
    <property type="match status" value="1"/>
</dbReference>
<evidence type="ECO:0000259" key="2">
    <source>
        <dbReference type="Pfam" id="PF18821"/>
    </source>
</evidence>
<organism evidence="3 4">
    <name type="scientific">Phenylobacterium haematophilum</name>
    <dbReference type="NCBI Taxonomy" id="98513"/>
    <lineage>
        <taxon>Bacteria</taxon>
        <taxon>Pseudomonadati</taxon>
        <taxon>Pseudomonadota</taxon>
        <taxon>Alphaproteobacteria</taxon>
        <taxon>Caulobacterales</taxon>
        <taxon>Caulobacteraceae</taxon>
        <taxon>Phenylobacterium</taxon>
    </lineage>
</organism>
<protein>
    <recommendedName>
        <fullName evidence="2">Large polyvalent protein-associated domain-containing protein</fullName>
    </recommendedName>
</protein>
<reference evidence="3 4" key="1">
    <citation type="submission" date="2020-08" db="EMBL/GenBank/DDBJ databases">
        <title>Genomic Encyclopedia of Type Strains, Phase IV (KMG-IV): sequencing the most valuable type-strain genomes for metagenomic binning, comparative biology and taxonomic classification.</title>
        <authorList>
            <person name="Goeker M."/>
        </authorList>
    </citation>
    <scope>NUCLEOTIDE SEQUENCE [LARGE SCALE GENOMIC DNA]</scope>
    <source>
        <strain evidence="3 4">DSM 21793</strain>
    </source>
</reference>
<feature type="region of interest" description="Disordered" evidence="1">
    <location>
        <begin position="1"/>
        <end position="29"/>
    </location>
</feature>
<proteinExistence type="predicted"/>
<sequence>MADDQPSPDVVLRPVSRGGSRTAGDVPDALRRRYLTEPERGGIAFYVDRLVKQPAFRDRGGRLIAARADPAALRHMAEIAQHRGWETVVISGDPSFRREAWLAMRTAGLEAKGYRPSAREIQALERRLEAKAGRATATKDKEKFKAPAQQADPDGRLRLAMIETVVRSRVADPLVQKRALDAAKARIAYWLERGARFQPAPTKVGRDQGERPVGKERSRNR</sequence>
<dbReference type="InterPro" id="IPR040677">
    <property type="entry name" value="LPD7"/>
</dbReference>
<evidence type="ECO:0000313" key="4">
    <source>
        <dbReference type="Proteomes" id="UP000530564"/>
    </source>
</evidence>
<comment type="caution">
    <text evidence="3">The sequence shown here is derived from an EMBL/GenBank/DDBJ whole genome shotgun (WGS) entry which is preliminary data.</text>
</comment>
<dbReference type="EMBL" id="JACIDK010000002">
    <property type="protein sequence ID" value="MBB3891449.1"/>
    <property type="molecule type" value="Genomic_DNA"/>
</dbReference>
<dbReference type="Proteomes" id="UP000530564">
    <property type="component" value="Unassembled WGS sequence"/>
</dbReference>
<feature type="region of interest" description="Disordered" evidence="1">
    <location>
        <begin position="198"/>
        <end position="221"/>
    </location>
</feature>
<evidence type="ECO:0000313" key="3">
    <source>
        <dbReference type="EMBL" id="MBB3891449.1"/>
    </source>
</evidence>
<dbReference type="RefSeq" id="WP_183772294.1">
    <property type="nucleotide sequence ID" value="NZ_JACIDK010000002.1"/>
</dbReference>
<accession>A0A840A0G0</accession>